<evidence type="ECO:0000313" key="3">
    <source>
        <dbReference type="Proteomes" id="UP001149163"/>
    </source>
</evidence>
<proteinExistence type="predicted"/>
<accession>A0A9W9I5Z1</accession>
<organism evidence="2 3">
    <name type="scientific">Penicillium canariense</name>
    <dbReference type="NCBI Taxonomy" id="189055"/>
    <lineage>
        <taxon>Eukaryota</taxon>
        <taxon>Fungi</taxon>
        <taxon>Dikarya</taxon>
        <taxon>Ascomycota</taxon>
        <taxon>Pezizomycotina</taxon>
        <taxon>Eurotiomycetes</taxon>
        <taxon>Eurotiomycetidae</taxon>
        <taxon>Eurotiales</taxon>
        <taxon>Aspergillaceae</taxon>
        <taxon>Penicillium</taxon>
    </lineage>
</organism>
<reference evidence="2" key="1">
    <citation type="submission" date="2022-11" db="EMBL/GenBank/DDBJ databases">
        <authorList>
            <person name="Petersen C."/>
        </authorList>
    </citation>
    <scope>NUCLEOTIDE SEQUENCE</scope>
    <source>
        <strain evidence="2">IBT 26290</strain>
    </source>
</reference>
<comment type="caution">
    <text evidence="2">The sequence shown here is derived from an EMBL/GenBank/DDBJ whole genome shotgun (WGS) entry which is preliminary data.</text>
</comment>
<dbReference type="AlphaFoldDB" id="A0A9W9I5Z1"/>
<evidence type="ECO:0000313" key="2">
    <source>
        <dbReference type="EMBL" id="KAJ5168495.1"/>
    </source>
</evidence>
<feature type="region of interest" description="Disordered" evidence="1">
    <location>
        <begin position="1"/>
        <end position="23"/>
    </location>
</feature>
<keyword evidence="3" id="KW-1185">Reference proteome</keyword>
<dbReference type="RefSeq" id="XP_056544956.1">
    <property type="nucleotide sequence ID" value="XM_056686214.1"/>
</dbReference>
<name>A0A9W9I5Z1_9EURO</name>
<dbReference type="OrthoDB" id="4526473at2759"/>
<sequence length="220" mass="25517">MTPKTSHSLGKMPRLQSRGVGPTPIMTDDLNNLPYNRYARFAEDEITPTQAALQMSNDHIVRRMAKLQANTARLKRELFLLQRHVKEFQHPLFETWEADILTRLIEVAHAFQRHKMAGGITIGEDNTAERETLSHAYVNAAKQIHEGTLRKLGLSDQYYQALLRYNEIAAYRSPNPFQTEVPFAKWLVEEMENRPEKYSFWSKLYPVCYGRSVEESSTIF</sequence>
<reference evidence="2" key="2">
    <citation type="journal article" date="2023" name="IMA Fungus">
        <title>Comparative genomic study of the Penicillium genus elucidates a diverse pangenome and 15 lateral gene transfer events.</title>
        <authorList>
            <person name="Petersen C."/>
            <person name="Sorensen T."/>
            <person name="Nielsen M.R."/>
            <person name="Sondergaard T.E."/>
            <person name="Sorensen J.L."/>
            <person name="Fitzpatrick D.A."/>
            <person name="Frisvad J.C."/>
            <person name="Nielsen K.L."/>
        </authorList>
    </citation>
    <scope>NUCLEOTIDE SEQUENCE</scope>
    <source>
        <strain evidence="2">IBT 26290</strain>
    </source>
</reference>
<evidence type="ECO:0000256" key="1">
    <source>
        <dbReference type="SAM" id="MobiDB-lite"/>
    </source>
</evidence>
<protein>
    <submittedName>
        <fullName evidence="2">Uncharacterized protein</fullName>
    </submittedName>
</protein>
<dbReference type="Proteomes" id="UP001149163">
    <property type="component" value="Unassembled WGS sequence"/>
</dbReference>
<dbReference type="EMBL" id="JAPQKN010000002">
    <property type="protein sequence ID" value="KAJ5168495.1"/>
    <property type="molecule type" value="Genomic_DNA"/>
</dbReference>
<gene>
    <name evidence="2" type="ORF">N7482_004089</name>
</gene>
<dbReference type="GeneID" id="81425390"/>